<keyword evidence="3" id="KW-0132">Cell division</keyword>
<organism evidence="12 13">
    <name type="scientific">Byssothecium circinans</name>
    <dbReference type="NCBI Taxonomy" id="147558"/>
    <lineage>
        <taxon>Eukaryota</taxon>
        <taxon>Fungi</taxon>
        <taxon>Dikarya</taxon>
        <taxon>Ascomycota</taxon>
        <taxon>Pezizomycotina</taxon>
        <taxon>Dothideomycetes</taxon>
        <taxon>Pleosporomycetidae</taxon>
        <taxon>Pleosporales</taxon>
        <taxon>Massarineae</taxon>
        <taxon>Massarinaceae</taxon>
        <taxon>Byssothecium</taxon>
    </lineage>
</organism>
<feature type="coiled-coil region" evidence="9">
    <location>
        <begin position="713"/>
        <end position="740"/>
    </location>
</feature>
<dbReference type="AlphaFoldDB" id="A0A6A5U1B7"/>
<dbReference type="Pfam" id="PF12862">
    <property type="entry name" value="ANAPC5"/>
    <property type="match status" value="1"/>
</dbReference>
<evidence type="ECO:0000256" key="3">
    <source>
        <dbReference type="ARBA" id="ARBA00022618"/>
    </source>
</evidence>
<accession>A0A6A5U1B7</accession>
<sequence length="771" mass="86568">MSKPRYLTASKISLLVLVDLYCSTGVPSTATIPVLSFILSRSFPTTPSAARASRSVKQHDIAFSIRAFEDVLQHHASSMPGRSLFDVFLKLIWEMNSFDALFNLFDRLGGLLARPRGEASEASLFERVHLSQTSPLGALIRRARVEFVRLPFDDAIRLWSAFIAYRAPTAHWNKRLAGLASSGADTVAADLELEPGDSLYEIAYGRLSNAEIEEHALSHDDLEHLLEFQLDQLQRLGCRVPDEMRNPLRDMLESCGTAPRQAHLVRFFDTWKAGDYTSAFDHLHRYFDYAMQARERIHYQYALLHMAILQADFGCFGEAIAAINETIATARENQDIHCLNFSLNWLHHMSKAYPKQMKRAGYMGMLGSEKEGLAFLKAKARETKTFNLLSATLLNEAKLCLLIGDSVSRAFEYLHQSAHLNLKEDIGNHSSHMLFQSALSSRLGITYLSGVYCELLLHCYHRSCPVDDRIRATGRRTFLALQKGRYNEALSLLGSISTSTPESLKFHQYIYFCTGLVKLKRAIHWADWTACEALLPSLQPDASTDPELSFLLSESRIDYLVTRGLYSEAFKALENLSASLKEEGADVMQRISVLIAKAELFRKAGEPERGFSVALRAASVAFKARLMPCLWSAVGMLANILNTVTEYSAAMRMLNAVTPQSLENVDHFVTARLYSYLGDAYVGLAGEDDASTSQGARVRALHVSRAEMYIDRARECFKRVEDLEGECEQLMKKAIIAKLRGDEKLAEEWAQNHNRVWEEGTGRIVDSDAKV</sequence>
<dbReference type="EMBL" id="ML976986">
    <property type="protein sequence ID" value="KAF1958731.1"/>
    <property type="molecule type" value="Genomic_DNA"/>
</dbReference>
<keyword evidence="4" id="KW-0498">Mitosis</keyword>
<evidence type="ECO:0000256" key="1">
    <source>
        <dbReference type="ARBA" id="ARBA00007450"/>
    </source>
</evidence>
<feature type="transmembrane region" description="Helical" evidence="10">
    <location>
        <begin position="12"/>
        <end position="39"/>
    </location>
</feature>
<evidence type="ECO:0000259" key="11">
    <source>
        <dbReference type="Pfam" id="PF12862"/>
    </source>
</evidence>
<gene>
    <name evidence="12" type="ORF">CC80DRAFT_468392</name>
</gene>
<name>A0A6A5U1B7_9PLEO</name>
<keyword evidence="10" id="KW-0472">Membrane</keyword>
<dbReference type="PANTHER" id="PTHR12830:SF9">
    <property type="entry name" value="ANAPHASE-PROMOTING COMPLEX SUBUNIT 5"/>
    <property type="match status" value="1"/>
</dbReference>
<evidence type="ECO:0000256" key="10">
    <source>
        <dbReference type="SAM" id="Phobius"/>
    </source>
</evidence>
<dbReference type="InterPro" id="IPR037679">
    <property type="entry name" value="Apc5"/>
</dbReference>
<dbReference type="Proteomes" id="UP000800035">
    <property type="component" value="Unassembled WGS sequence"/>
</dbReference>
<evidence type="ECO:0000256" key="9">
    <source>
        <dbReference type="SAM" id="Coils"/>
    </source>
</evidence>
<keyword evidence="9" id="KW-0175">Coiled coil</keyword>
<dbReference type="GO" id="GO:0045842">
    <property type="term" value="P:positive regulation of mitotic metaphase/anaphase transition"/>
    <property type="evidence" value="ECO:0007669"/>
    <property type="project" value="TreeGrafter"/>
</dbReference>
<dbReference type="OrthoDB" id="2504561at2759"/>
<proteinExistence type="inferred from homology"/>
<comment type="function">
    <text evidence="8">Component of the anaphase promoting complex/cyclosome (APC/C), a cell cycle-regulated E3 ubiquitin ligase that controls progression through mitosis and the G1 phase of the cell cycle. The APC/C complex acts by mediating ubiquitination and subsequent degradation of target proteins: it mainly mediates the formation of 'Lys-11'-linked polyubiquitin chains and, to a lower extent, the formation of 'Lys-48'- and 'Lys-63'-linked polyubiquitin chains. The APC/C complex catalyzes assembly of branched 'Lys-11'-/'Lys-48'-linked branched ubiquitin chains on target proteins.</text>
</comment>
<reference evidence="12" key="1">
    <citation type="journal article" date="2020" name="Stud. Mycol.">
        <title>101 Dothideomycetes genomes: a test case for predicting lifestyles and emergence of pathogens.</title>
        <authorList>
            <person name="Haridas S."/>
            <person name="Albert R."/>
            <person name="Binder M."/>
            <person name="Bloem J."/>
            <person name="Labutti K."/>
            <person name="Salamov A."/>
            <person name="Andreopoulos B."/>
            <person name="Baker S."/>
            <person name="Barry K."/>
            <person name="Bills G."/>
            <person name="Bluhm B."/>
            <person name="Cannon C."/>
            <person name="Castanera R."/>
            <person name="Culley D."/>
            <person name="Daum C."/>
            <person name="Ezra D."/>
            <person name="Gonzalez J."/>
            <person name="Henrissat B."/>
            <person name="Kuo A."/>
            <person name="Liang C."/>
            <person name="Lipzen A."/>
            <person name="Lutzoni F."/>
            <person name="Magnuson J."/>
            <person name="Mondo S."/>
            <person name="Nolan M."/>
            <person name="Ohm R."/>
            <person name="Pangilinan J."/>
            <person name="Park H.-J."/>
            <person name="Ramirez L."/>
            <person name="Alfaro M."/>
            <person name="Sun H."/>
            <person name="Tritt A."/>
            <person name="Yoshinaga Y."/>
            <person name="Zwiers L.-H."/>
            <person name="Turgeon B."/>
            <person name="Goodwin S."/>
            <person name="Spatafora J."/>
            <person name="Crous P."/>
            <person name="Grigoriev I."/>
        </authorList>
    </citation>
    <scope>NUCLEOTIDE SEQUENCE</scope>
    <source>
        <strain evidence="12">CBS 675.92</strain>
    </source>
</reference>
<dbReference type="InterPro" id="IPR011990">
    <property type="entry name" value="TPR-like_helical_dom_sf"/>
</dbReference>
<keyword evidence="6" id="KW-0131">Cell cycle</keyword>
<dbReference type="GO" id="GO:0005680">
    <property type="term" value="C:anaphase-promoting complex"/>
    <property type="evidence" value="ECO:0007669"/>
    <property type="project" value="InterPro"/>
</dbReference>
<keyword evidence="5" id="KW-0833">Ubl conjugation pathway</keyword>
<dbReference type="GO" id="GO:0051301">
    <property type="term" value="P:cell division"/>
    <property type="evidence" value="ECO:0007669"/>
    <property type="project" value="UniProtKB-KW"/>
</dbReference>
<dbReference type="InterPro" id="IPR026000">
    <property type="entry name" value="Apc5_dom"/>
</dbReference>
<dbReference type="GO" id="GO:0031145">
    <property type="term" value="P:anaphase-promoting complex-dependent catabolic process"/>
    <property type="evidence" value="ECO:0007669"/>
    <property type="project" value="TreeGrafter"/>
</dbReference>
<dbReference type="PANTHER" id="PTHR12830">
    <property type="entry name" value="ANAPHASE-PROMOTING COMPLEX SUBUNIT 5"/>
    <property type="match status" value="1"/>
</dbReference>
<evidence type="ECO:0000256" key="2">
    <source>
        <dbReference type="ARBA" id="ARBA00016066"/>
    </source>
</evidence>
<evidence type="ECO:0000256" key="6">
    <source>
        <dbReference type="ARBA" id="ARBA00023306"/>
    </source>
</evidence>
<evidence type="ECO:0000313" key="13">
    <source>
        <dbReference type="Proteomes" id="UP000800035"/>
    </source>
</evidence>
<dbReference type="SUPFAM" id="SSF48452">
    <property type="entry name" value="TPR-like"/>
    <property type="match status" value="1"/>
</dbReference>
<evidence type="ECO:0000313" key="12">
    <source>
        <dbReference type="EMBL" id="KAF1958731.1"/>
    </source>
</evidence>
<evidence type="ECO:0000256" key="8">
    <source>
        <dbReference type="ARBA" id="ARBA00045696"/>
    </source>
</evidence>
<dbReference type="UniPathway" id="UPA00143"/>
<comment type="similarity">
    <text evidence="1">Belongs to the APC5 family.</text>
</comment>
<feature type="domain" description="Anaphase-promoting complex subunit 5" evidence="11">
    <location>
        <begin position="263"/>
        <end position="352"/>
    </location>
</feature>
<keyword evidence="10" id="KW-0812">Transmembrane</keyword>
<evidence type="ECO:0000256" key="7">
    <source>
        <dbReference type="ARBA" id="ARBA00031069"/>
    </source>
</evidence>
<evidence type="ECO:0000256" key="5">
    <source>
        <dbReference type="ARBA" id="ARBA00022786"/>
    </source>
</evidence>
<keyword evidence="10" id="KW-1133">Transmembrane helix</keyword>
<protein>
    <recommendedName>
        <fullName evidence="2">Anaphase-promoting complex subunit 5</fullName>
    </recommendedName>
    <alternativeName>
        <fullName evidence="7">Cyclosome subunit 5</fullName>
    </alternativeName>
</protein>
<keyword evidence="13" id="KW-1185">Reference proteome</keyword>
<evidence type="ECO:0000256" key="4">
    <source>
        <dbReference type="ARBA" id="ARBA00022776"/>
    </source>
</evidence>
<dbReference type="GO" id="GO:0070979">
    <property type="term" value="P:protein K11-linked ubiquitination"/>
    <property type="evidence" value="ECO:0007669"/>
    <property type="project" value="TreeGrafter"/>
</dbReference>